<organism evidence="1 2">
    <name type="scientific">Eiseniibacteriota bacterium</name>
    <dbReference type="NCBI Taxonomy" id="2212470"/>
    <lineage>
        <taxon>Bacteria</taxon>
        <taxon>Candidatus Eiseniibacteriota</taxon>
    </lineage>
</organism>
<gene>
    <name evidence="1" type="ORF">E6K77_10275</name>
</gene>
<name>A0A538TD23_UNCEI</name>
<proteinExistence type="predicted"/>
<accession>A0A538TD23</accession>
<comment type="caution">
    <text evidence="1">The sequence shown here is derived from an EMBL/GenBank/DDBJ whole genome shotgun (WGS) entry which is preliminary data.</text>
</comment>
<sequence>MSNVHLVLVGNENSFKVCAAFHISEHAKTYASGFKHHQARVWVQELALGVSQDFRIGDKPFTVRFNRKGECVGVVENPPLEDFLWDSQPHRISEDGSSVEVYRWAPGPKFAKEEAEARLRYVPLASWVERP</sequence>
<dbReference type="EMBL" id="VBOX01000101">
    <property type="protein sequence ID" value="TMQ61476.1"/>
    <property type="molecule type" value="Genomic_DNA"/>
</dbReference>
<dbReference type="Proteomes" id="UP000317366">
    <property type="component" value="Unassembled WGS sequence"/>
</dbReference>
<protein>
    <submittedName>
        <fullName evidence="1">Uncharacterized protein</fullName>
    </submittedName>
</protein>
<reference evidence="1 2" key="1">
    <citation type="journal article" date="2019" name="Nat. Microbiol.">
        <title>Mediterranean grassland soil C-N compound turnover is dependent on rainfall and depth, and is mediated by genomically divergent microorganisms.</title>
        <authorList>
            <person name="Diamond S."/>
            <person name="Andeer P.F."/>
            <person name="Li Z."/>
            <person name="Crits-Christoph A."/>
            <person name="Burstein D."/>
            <person name="Anantharaman K."/>
            <person name="Lane K.R."/>
            <person name="Thomas B.C."/>
            <person name="Pan C."/>
            <person name="Northen T.R."/>
            <person name="Banfield J.F."/>
        </authorList>
    </citation>
    <scope>NUCLEOTIDE SEQUENCE [LARGE SCALE GENOMIC DNA]</scope>
    <source>
        <strain evidence="1">WS_7</strain>
    </source>
</reference>
<evidence type="ECO:0000313" key="2">
    <source>
        <dbReference type="Proteomes" id="UP000317366"/>
    </source>
</evidence>
<evidence type="ECO:0000313" key="1">
    <source>
        <dbReference type="EMBL" id="TMQ61476.1"/>
    </source>
</evidence>
<dbReference type="AlphaFoldDB" id="A0A538TD23"/>